<feature type="compositionally biased region" description="Basic residues" evidence="1">
    <location>
        <begin position="47"/>
        <end position="58"/>
    </location>
</feature>
<comment type="caution">
    <text evidence="3">The sequence shown here is derived from an EMBL/GenBank/DDBJ whole genome shotgun (WGS) entry which is preliminary data.</text>
</comment>
<feature type="chain" id="PRO_5020442377" evidence="2">
    <location>
        <begin position="26"/>
        <end position="173"/>
    </location>
</feature>
<gene>
    <name evidence="3" type="ORF">L596_007322</name>
</gene>
<dbReference type="EMBL" id="AZBU02000002">
    <property type="protein sequence ID" value="TKR92725.1"/>
    <property type="molecule type" value="Genomic_DNA"/>
</dbReference>
<dbReference type="AlphaFoldDB" id="A0A4V6A5Y4"/>
<protein>
    <submittedName>
        <fullName evidence="3">Uncharacterized protein</fullName>
    </submittedName>
</protein>
<evidence type="ECO:0000256" key="2">
    <source>
        <dbReference type="SAM" id="SignalP"/>
    </source>
</evidence>
<keyword evidence="4" id="KW-1185">Reference proteome</keyword>
<organism evidence="3 4">
    <name type="scientific">Steinernema carpocapsae</name>
    <name type="common">Entomopathogenic nematode</name>
    <dbReference type="NCBI Taxonomy" id="34508"/>
    <lineage>
        <taxon>Eukaryota</taxon>
        <taxon>Metazoa</taxon>
        <taxon>Ecdysozoa</taxon>
        <taxon>Nematoda</taxon>
        <taxon>Chromadorea</taxon>
        <taxon>Rhabditida</taxon>
        <taxon>Tylenchina</taxon>
        <taxon>Panagrolaimomorpha</taxon>
        <taxon>Strongyloidoidea</taxon>
        <taxon>Steinernematidae</taxon>
        <taxon>Steinernema</taxon>
    </lineage>
</organism>
<accession>A0A4V6A5Y4</accession>
<reference evidence="3 4" key="2">
    <citation type="journal article" date="2019" name="G3 (Bethesda)">
        <title>Hybrid Assembly of the Genome of the Entomopathogenic Nematode Steinernema carpocapsae Identifies the X-Chromosome.</title>
        <authorList>
            <person name="Serra L."/>
            <person name="Macchietto M."/>
            <person name="Macias-Munoz A."/>
            <person name="McGill C.J."/>
            <person name="Rodriguez I.M."/>
            <person name="Rodriguez B."/>
            <person name="Murad R."/>
            <person name="Mortazavi A."/>
        </authorList>
    </citation>
    <scope>NUCLEOTIDE SEQUENCE [LARGE SCALE GENOMIC DNA]</scope>
    <source>
        <strain evidence="3 4">ALL</strain>
    </source>
</reference>
<feature type="region of interest" description="Disordered" evidence="1">
    <location>
        <begin position="38"/>
        <end position="118"/>
    </location>
</feature>
<evidence type="ECO:0000313" key="4">
    <source>
        <dbReference type="Proteomes" id="UP000298663"/>
    </source>
</evidence>
<evidence type="ECO:0000256" key="1">
    <source>
        <dbReference type="SAM" id="MobiDB-lite"/>
    </source>
</evidence>
<proteinExistence type="predicted"/>
<name>A0A4V6A5Y4_STECR</name>
<keyword evidence="2" id="KW-0732">Signal</keyword>
<dbReference type="Proteomes" id="UP000298663">
    <property type="component" value="Unassembled WGS sequence"/>
</dbReference>
<feature type="compositionally biased region" description="Low complexity" evidence="1">
    <location>
        <begin position="68"/>
        <end position="84"/>
    </location>
</feature>
<feature type="compositionally biased region" description="Basic residues" evidence="1">
    <location>
        <begin position="100"/>
        <end position="118"/>
    </location>
</feature>
<evidence type="ECO:0000313" key="3">
    <source>
        <dbReference type="EMBL" id="TKR92725.1"/>
    </source>
</evidence>
<sequence>MQIAPHDRGRLSFILISLAADLLTAVTNKFKVCRCGRRSSAESPRGCGRRKAQKKTRREFHVVWRPRAGQCEQPGAAAEAPGPGNQVPKKKNSPEFEKVHQRRRCHSTPTRGLRRRRGGKLDKRLRILRQKKSRIQEQIVVSVNEEFPANTSMTFCGASVTFLFSLNTLKSKK</sequence>
<feature type="signal peptide" evidence="2">
    <location>
        <begin position="1"/>
        <end position="25"/>
    </location>
</feature>
<reference evidence="3 4" key="1">
    <citation type="journal article" date="2015" name="Genome Biol.">
        <title>Comparative genomics of Steinernema reveals deeply conserved gene regulatory networks.</title>
        <authorList>
            <person name="Dillman A.R."/>
            <person name="Macchietto M."/>
            <person name="Porter C.F."/>
            <person name="Rogers A."/>
            <person name="Williams B."/>
            <person name="Antoshechkin I."/>
            <person name="Lee M.M."/>
            <person name="Goodwin Z."/>
            <person name="Lu X."/>
            <person name="Lewis E.E."/>
            <person name="Goodrich-Blair H."/>
            <person name="Stock S.P."/>
            <person name="Adams B.J."/>
            <person name="Sternberg P.W."/>
            <person name="Mortazavi A."/>
        </authorList>
    </citation>
    <scope>NUCLEOTIDE SEQUENCE [LARGE SCALE GENOMIC DNA]</scope>
    <source>
        <strain evidence="3 4">ALL</strain>
    </source>
</reference>